<organism evidence="18">
    <name type="scientific">marine metagenome</name>
    <dbReference type="NCBI Taxonomy" id="408172"/>
    <lineage>
        <taxon>unclassified sequences</taxon>
        <taxon>metagenomes</taxon>
        <taxon>ecological metagenomes</taxon>
    </lineage>
</organism>
<dbReference type="FunFam" id="3.40.50.20:FF:000001">
    <property type="entry name" value="Carbamoyl-phosphate synthase large chain"/>
    <property type="match status" value="2"/>
</dbReference>
<feature type="domain" description="ATP-grasp" evidence="16">
    <location>
        <begin position="90"/>
        <end position="285"/>
    </location>
</feature>
<evidence type="ECO:0000256" key="11">
    <source>
        <dbReference type="ARBA" id="ARBA00022842"/>
    </source>
</evidence>
<dbReference type="NCBIfam" id="NF003671">
    <property type="entry name" value="PRK05294.1"/>
    <property type="match status" value="1"/>
</dbReference>
<dbReference type="InterPro" id="IPR036897">
    <property type="entry name" value="CarbamoylP_synth_lsu_oligo_sf"/>
</dbReference>
<keyword evidence="12" id="KW-0665">Pyrimidine biosynthesis</keyword>
<evidence type="ECO:0000256" key="1">
    <source>
        <dbReference type="ARBA" id="ARBA00001936"/>
    </source>
</evidence>
<keyword evidence="7" id="KW-0479">Metal-binding</keyword>
<dbReference type="InterPro" id="IPR058047">
    <property type="entry name" value="CPSase_preATP-grasp"/>
</dbReference>
<dbReference type="PROSITE" id="PS00867">
    <property type="entry name" value="CPSASE_2"/>
    <property type="match status" value="2"/>
</dbReference>
<dbReference type="GO" id="GO:0006526">
    <property type="term" value="P:L-arginine biosynthetic process"/>
    <property type="evidence" value="ECO:0007669"/>
    <property type="project" value="UniProtKB-KW"/>
</dbReference>
<comment type="cofactor">
    <cofactor evidence="1">
        <name>Mn(2+)</name>
        <dbReference type="ChEBI" id="CHEBI:29035"/>
    </cofactor>
</comment>
<dbReference type="FunFam" id="1.10.1030.10:FF:000002">
    <property type="entry name" value="Carbamoyl-phosphate synthase large chain"/>
    <property type="match status" value="1"/>
</dbReference>
<evidence type="ECO:0000256" key="3">
    <source>
        <dbReference type="ARBA" id="ARBA00009799"/>
    </source>
</evidence>
<keyword evidence="8" id="KW-0677">Repeat</keyword>
<evidence type="ECO:0000256" key="9">
    <source>
        <dbReference type="ARBA" id="ARBA00022741"/>
    </source>
</evidence>
<dbReference type="Gene3D" id="3.40.50.1380">
    <property type="entry name" value="Methylglyoxal synthase-like domain"/>
    <property type="match status" value="1"/>
</dbReference>
<keyword evidence="11" id="KW-0460">Magnesium</keyword>
<protein>
    <submittedName>
        <fullName evidence="18">Uncharacterized protein</fullName>
    </submittedName>
</protein>
<dbReference type="InterPro" id="IPR005479">
    <property type="entry name" value="CPAse_ATP-bd"/>
</dbReference>
<dbReference type="SUPFAM" id="SSF56059">
    <property type="entry name" value="Glutathione synthetase ATP-binding domain-like"/>
    <property type="match status" value="2"/>
</dbReference>
<evidence type="ECO:0000256" key="2">
    <source>
        <dbReference type="ARBA" id="ARBA00005077"/>
    </source>
</evidence>
<dbReference type="Gene3D" id="3.40.50.20">
    <property type="match status" value="2"/>
</dbReference>
<evidence type="ECO:0000259" key="16">
    <source>
        <dbReference type="PROSITE" id="PS50975"/>
    </source>
</evidence>
<dbReference type="Gene3D" id="3.30.470.20">
    <property type="entry name" value="ATP-grasp fold, B domain"/>
    <property type="match status" value="2"/>
</dbReference>
<dbReference type="GO" id="GO:0046872">
    <property type="term" value="F:metal ion binding"/>
    <property type="evidence" value="ECO:0007669"/>
    <property type="project" value="UniProtKB-KW"/>
</dbReference>
<evidence type="ECO:0000256" key="4">
    <source>
        <dbReference type="ARBA" id="ARBA00022571"/>
    </source>
</evidence>
<evidence type="ECO:0000256" key="10">
    <source>
        <dbReference type="ARBA" id="ARBA00022840"/>
    </source>
</evidence>
<dbReference type="FunFam" id="3.30.470.20:FF:000026">
    <property type="entry name" value="Carbamoyl-phosphate synthase large chain"/>
    <property type="match status" value="1"/>
</dbReference>
<evidence type="ECO:0000256" key="8">
    <source>
        <dbReference type="ARBA" id="ARBA00022737"/>
    </source>
</evidence>
<dbReference type="NCBIfam" id="NF009455">
    <property type="entry name" value="PRK12815.1"/>
    <property type="match status" value="1"/>
</dbReference>
<dbReference type="CDD" id="cd01424">
    <property type="entry name" value="MGS_CPS_II"/>
    <property type="match status" value="1"/>
</dbReference>
<dbReference type="PANTHER" id="PTHR11405">
    <property type="entry name" value="CARBAMOYLTRANSFERASE FAMILY MEMBER"/>
    <property type="match status" value="1"/>
</dbReference>
<dbReference type="InterPro" id="IPR005483">
    <property type="entry name" value="CPSase_dom"/>
</dbReference>
<sequence>VVLANSNPATIMTDPDFADATYVEPLRADVIARIIEREQPDALLPTLGGQTALNLARELADSGVLDTYGVELIGATAEAIATAEDRERFKAAMVEIGLEVPASGIARTMEEALEVVRTIGLPAVIRPAYILGGRGTGIATTDQEFERMATSGLEASPISEILIERSIAGWKEFELEVMRDRADNCVVICSIENVDPMGVHTGDSVTVAPAQTLTDVEYQTMRDASFACLRRVGVETGGSNVQFAVHPETGEQVIIEMNPRVSRSSALASKATGFPIAKIAARLAVGYTLDEIPNDITRKTPASFEPTIDYVVTKIPRWAFEKFPGTSGVLSTSMQSVGEVMAIGRTFPESLQKGMRSLENGRLGLNADPAEAALDALNDNDLLAAVARPTPSRLFQVEALLRRGVDLARVHEVTDIDEWFLDQVLAICEERAELEGAGPETLERAGWRRAKRLGFSDGQLAYLWGCSTDSVRAAREAAGVFPTFKTVDTCGAEFSAETPYHYSAWEDEDEVRPSDRPKVMILGAGPNRIGQGIEFDYCCVQASFALGAAGYETIMVNCNPETVSTDYDTSDRLYFEPLTLEDVTNIIEAEHPEAVIVALGGQTPLKLAGVLPPELVAGTSPASIDRAEDREQWNHLCADLGVLQPPGGTAADLDSARAVVERVGYPVLVRPSYVLGGRAMVIVYDDGQLERAMEELSGFGSLGIEGGLSTERPVLIDRFLEDATEVDVDAIRDHTGEVVIGAVMEHVEEAGVHSGDSACVIPPPHLSDPLVSRIEAHTRDLAEALDVRGLINVQFAVKDDSVYVIEANPRASRTVPFVAKATGVPLAKVASRVMLGATLDDLRLEGLLTEPVVGDHVSVKEAVLPFDRFPEADPVLGPEMRSTGEVMGIDLTTGLAFTKSQIAAGGALPARGTVFMSLADRDKEAGVEAARGFADLGLKIVATGGTADHLDRHGVPVAERVAKIGEDGTDAVGLIRSGEVQLVVNSPRGRGPRADGDHIRGAAAAEGVPLLTTVSAAVAAARGLADWRRYPLAVRTLQEYHRGVSASAELEGGQ</sequence>
<evidence type="ECO:0000256" key="12">
    <source>
        <dbReference type="ARBA" id="ARBA00022975"/>
    </source>
</evidence>
<dbReference type="UniPathway" id="UPA00070">
    <property type="reaction ID" value="UER00115"/>
</dbReference>
<dbReference type="SUPFAM" id="SSF52440">
    <property type="entry name" value="PreATP-grasp domain"/>
    <property type="match status" value="2"/>
</dbReference>
<dbReference type="InterPro" id="IPR011761">
    <property type="entry name" value="ATP-grasp"/>
</dbReference>
<evidence type="ECO:0000256" key="6">
    <source>
        <dbReference type="ARBA" id="ARBA00022605"/>
    </source>
</evidence>
<dbReference type="GO" id="GO:0005737">
    <property type="term" value="C:cytoplasm"/>
    <property type="evidence" value="ECO:0007669"/>
    <property type="project" value="TreeGrafter"/>
</dbReference>
<dbReference type="EMBL" id="UINC01000361">
    <property type="protein sequence ID" value="SUZ53991.1"/>
    <property type="molecule type" value="Genomic_DNA"/>
</dbReference>
<dbReference type="InterPro" id="IPR006275">
    <property type="entry name" value="CPSase_lsu"/>
</dbReference>
<feature type="non-terminal residue" evidence="18">
    <location>
        <position position="1"/>
    </location>
</feature>
<evidence type="ECO:0000256" key="14">
    <source>
        <dbReference type="ARBA" id="ARBA00047359"/>
    </source>
</evidence>
<keyword evidence="9" id="KW-0547">Nucleotide-binding</keyword>
<comment type="pathway">
    <text evidence="2">Amino-acid biosynthesis; L-arginine biosynthesis; carbamoyl phosphate from bicarbonate: step 1/1.</text>
</comment>
<evidence type="ECO:0000256" key="7">
    <source>
        <dbReference type="ARBA" id="ARBA00022723"/>
    </source>
</evidence>
<feature type="domain" description="ATP-grasp" evidence="16">
    <location>
        <begin position="634"/>
        <end position="835"/>
    </location>
</feature>
<dbReference type="GO" id="GO:0005524">
    <property type="term" value="F:ATP binding"/>
    <property type="evidence" value="ECO:0007669"/>
    <property type="project" value="UniProtKB-KW"/>
</dbReference>
<dbReference type="InterPro" id="IPR013815">
    <property type="entry name" value="ATP_grasp_subdomain_1"/>
</dbReference>
<comment type="catalytic activity">
    <reaction evidence="15">
        <text>hydrogencarbonate + L-glutamine + 2 ATP + H2O = carbamoyl phosphate + L-glutamate + 2 ADP + phosphate + 2 H(+)</text>
        <dbReference type="Rhea" id="RHEA:18633"/>
        <dbReference type="ChEBI" id="CHEBI:15377"/>
        <dbReference type="ChEBI" id="CHEBI:15378"/>
        <dbReference type="ChEBI" id="CHEBI:17544"/>
        <dbReference type="ChEBI" id="CHEBI:29985"/>
        <dbReference type="ChEBI" id="CHEBI:30616"/>
        <dbReference type="ChEBI" id="CHEBI:43474"/>
        <dbReference type="ChEBI" id="CHEBI:58228"/>
        <dbReference type="ChEBI" id="CHEBI:58359"/>
        <dbReference type="ChEBI" id="CHEBI:456216"/>
        <dbReference type="EC" id="6.3.5.5"/>
    </reaction>
</comment>
<dbReference type="PRINTS" id="PR00098">
    <property type="entry name" value="CPSASE"/>
</dbReference>
<dbReference type="Gene3D" id="3.30.1490.20">
    <property type="entry name" value="ATP-grasp fold, A domain"/>
    <property type="match status" value="1"/>
</dbReference>
<dbReference type="SMART" id="SM01096">
    <property type="entry name" value="CPSase_L_D3"/>
    <property type="match status" value="1"/>
</dbReference>
<comment type="catalytic activity">
    <reaction evidence="14">
        <text>hydrogencarbonate + NH4(+) + 2 ATP = carbamoyl phosphate + 2 ADP + phosphate + 2 H(+)</text>
        <dbReference type="Rhea" id="RHEA:18029"/>
        <dbReference type="ChEBI" id="CHEBI:15378"/>
        <dbReference type="ChEBI" id="CHEBI:17544"/>
        <dbReference type="ChEBI" id="CHEBI:28938"/>
        <dbReference type="ChEBI" id="CHEBI:30616"/>
        <dbReference type="ChEBI" id="CHEBI:43474"/>
        <dbReference type="ChEBI" id="CHEBI:58228"/>
        <dbReference type="ChEBI" id="CHEBI:456216"/>
        <dbReference type="EC" id="6.3.4.16"/>
    </reaction>
</comment>
<dbReference type="InterPro" id="IPR033937">
    <property type="entry name" value="MGS_CPS_CarB"/>
</dbReference>
<dbReference type="Gene3D" id="1.10.1030.10">
    <property type="entry name" value="Carbamoyl-phosphate synthetase, large subunit oligomerisation domain"/>
    <property type="match status" value="1"/>
</dbReference>
<dbReference type="PANTHER" id="PTHR11405:SF53">
    <property type="entry name" value="CARBAMOYL-PHOSPHATE SYNTHASE [AMMONIA], MITOCHONDRIAL"/>
    <property type="match status" value="1"/>
</dbReference>
<accession>A0A381NHG7</accession>
<dbReference type="NCBIfam" id="TIGR01369">
    <property type="entry name" value="CPSaseII_lrg"/>
    <property type="match status" value="1"/>
</dbReference>
<dbReference type="SMART" id="SM00851">
    <property type="entry name" value="MGS"/>
    <property type="match status" value="1"/>
</dbReference>
<dbReference type="Pfam" id="PF02142">
    <property type="entry name" value="MGS"/>
    <property type="match status" value="1"/>
</dbReference>
<dbReference type="InterPro" id="IPR005480">
    <property type="entry name" value="CPSase_lsu_oligo"/>
</dbReference>
<evidence type="ECO:0000313" key="18">
    <source>
        <dbReference type="EMBL" id="SUZ53991.1"/>
    </source>
</evidence>
<dbReference type="GO" id="GO:0004087">
    <property type="term" value="F:carbamoyl-phosphate synthase (ammonia) activity"/>
    <property type="evidence" value="ECO:0007669"/>
    <property type="project" value="UniProtKB-EC"/>
</dbReference>
<name>A0A381NHG7_9ZZZZ</name>
<dbReference type="InterPro" id="IPR016185">
    <property type="entry name" value="PreATP-grasp_dom_sf"/>
</dbReference>
<feature type="domain" description="MGS-like" evidence="17">
    <location>
        <begin position="906"/>
        <end position="1047"/>
    </location>
</feature>
<keyword evidence="4" id="KW-0055">Arginine biosynthesis</keyword>
<evidence type="ECO:0000256" key="13">
    <source>
        <dbReference type="ARBA" id="ARBA00023211"/>
    </source>
</evidence>
<dbReference type="InterPro" id="IPR011607">
    <property type="entry name" value="MGS-like_dom"/>
</dbReference>
<dbReference type="GO" id="GO:0044205">
    <property type="term" value="P:'de novo' UMP biosynthetic process"/>
    <property type="evidence" value="ECO:0007669"/>
    <property type="project" value="UniProtKB-UniPathway"/>
</dbReference>
<dbReference type="AlphaFoldDB" id="A0A381NHG7"/>
<keyword evidence="5" id="KW-0436">Ligase</keyword>
<keyword evidence="6" id="KW-0028">Amino-acid biosynthesis</keyword>
<dbReference type="PROSITE" id="PS50975">
    <property type="entry name" value="ATP_GRASP"/>
    <property type="match status" value="2"/>
</dbReference>
<dbReference type="PROSITE" id="PS51855">
    <property type="entry name" value="MGS"/>
    <property type="match status" value="1"/>
</dbReference>
<dbReference type="SUPFAM" id="SSF48108">
    <property type="entry name" value="Carbamoyl phosphate synthetase, large subunit connection domain"/>
    <property type="match status" value="1"/>
</dbReference>
<dbReference type="SUPFAM" id="SSF52335">
    <property type="entry name" value="Methylglyoxal synthase-like"/>
    <property type="match status" value="1"/>
</dbReference>
<comment type="similarity">
    <text evidence="3">Belongs to the CarB family.</text>
</comment>
<reference evidence="18" key="1">
    <citation type="submission" date="2018-05" db="EMBL/GenBank/DDBJ databases">
        <authorList>
            <person name="Lanie J.A."/>
            <person name="Ng W.-L."/>
            <person name="Kazmierczak K.M."/>
            <person name="Andrzejewski T.M."/>
            <person name="Davidsen T.M."/>
            <person name="Wayne K.J."/>
            <person name="Tettelin H."/>
            <person name="Glass J.I."/>
            <person name="Rusch D."/>
            <person name="Podicherti R."/>
            <person name="Tsui H.-C.T."/>
            <person name="Winkler M.E."/>
        </authorList>
    </citation>
    <scope>NUCLEOTIDE SEQUENCE</scope>
</reference>
<dbReference type="Pfam" id="PF02787">
    <property type="entry name" value="CPSase_L_D3"/>
    <property type="match status" value="1"/>
</dbReference>
<keyword evidence="13" id="KW-0464">Manganese</keyword>
<dbReference type="Pfam" id="PF02786">
    <property type="entry name" value="CPSase_L_D2"/>
    <property type="match status" value="2"/>
</dbReference>
<dbReference type="GO" id="GO:0004088">
    <property type="term" value="F:carbamoyl-phosphate synthase (glutamine-hydrolyzing) activity"/>
    <property type="evidence" value="ECO:0007669"/>
    <property type="project" value="UniProtKB-EC"/>
</dbReference>
<proteinExistence type="inferred from homology"/>
<evidence type="ECO:0000256" key="5">
    <source>
        <dbReference type="ARBA" id="ARBA00022598"/>
    </source>
</evidence>
<dbReference type="FunFam" id="3.30.470.20:FF:000007">
    <property type="entry name" value="Carbamoyl-phosphate synthase large chain"/>
    <property type="match status" value="1"/>
</dbReference>
<evidence type="ECO:0000256" key="15">
    <source>
        <dbReference type="ARBA" id="ARBA00048816"/>
    </source>
</evidence>
<keyword evidence="10" id="KW-0067">ATP-binding</keyword>
<evidence type="ECO:0000259" key="17">
    <source>
        <dbReference type="PROSITE" id="PS51855"/>
    </source>
</evidence>
<dbReference type="GO" id="GO:0006541">
    <property type="term" value="P:glutamine metabolic process"/>
    <property type="evidence" value="ECO:0007669"/>
    <property type="project" value="TreeGrafter"/>
</dbReference>
<dbReference type="PROSITE" id="PS00866">
    <property type="entry name" value="CPSASE_1"/>
    <property type="match status" value="1"/>
</dbReference>
<dbReference type="InterPro" id="IPR036914">
    <property type="entry name" value="MGS-like_dom_sf"/>
</dbReference>
<dbReference type="Pfam" id="PF25596">
    <property type="entry name" value="CPSase_L_D1"/>
    <property type="match status" value="2"/>
</dbReference>
<gene>
    <name evidence="18" type="ORF">METZ01_LOCUS6845</name>
</gene>